<proteinExistence type="predicted"/>
<dbReference type="AlphaFoldDB" id="A0A7R8H5A7"/>
<accession>A0A7R8H5A7</accession>
<dbReference type="EMBL" id="HG994594">
    <property type="protein sequence ID" value="CAF2860593.1"/>
    <property type="molecule type" value="Genomic_DNA"/>
</dbReference>
<dbReference type="Proteomes" id="UP000675881">
    <property type="component" value="Chromosome 15"/>
</dbReference>
<evidence type="ECO:0000313" key="2">
    <source>
        <dbReference type="Proteomes" id="UP000675881"/>
    </source>
</evidence>
<dbReference type="OrthoDB" id="2985014at2759"/>
<protein>
    <submittedName>
        <fullName evidence="1">SLC17A9</fullName>
    </submittedName>
</protein>
<name>A0A7R8H5A7_LEPSM</name>
<sequence>MVAKDSKDSVIYLKIPSNDEGEDSGNSYWNVRESKLWFWTLLFGTACNYAVRSSTPLVAHRPNIISKGGYLADRFGPEKVILLSSIIYGLLMFLVPIYFYGCLIMLDSISFISSEMCILVETHIVFYGKMSSGSSFGTLLRDVWLSITDLLWVLLRNFMSQELLFLDSALDRNYHQLSMTFHGSFTFEVPSLWYVTISIILKYEIKGRSLHLLVQDGFAMRKKPMGIGILPYISKVKISSTNIMGALVKSWGANNIYNTESTRICHVNCNAML</sequence>
<gene>
    <name evidence="1" type="ORF">LSAA_5962</name>
</gene>
<reference evidence="1" key="1">
    <citation type="submission" date="2021-02" db="EMBL/GenBank/DDBJ databases">
        <authorList>
            <person name="Bekaert M."/>
        </authorList>
    </citation>
    <scope>NUCLEOTIDE SEQUENCE</scope>
    <source>
        <strain evidence="1">IoA-00</strain>
    </source>
</reference>
<keyword evidence="2" id="KW-1185">Reference proteome</keyword>
<evidence type="ECO:0000313" key="1">
    <source>
        <dbReference type="EMBL" id="CAF2860593.1"/>
    </source>
</evidence>
<organism evidence="1 2">
    <name type="scientific">Lepeophtheirus salmonis</name>
    <name type="common">Salmon louse</name>
    <name type="synonym">Caligus salmonis</name>
    <dbReference type="NCBI Taxonomy" id="72036"/>
    <lineage>
        <taxon>Eukaryota</taxon>
        <taxon>Metazoa</taxon>
        <taxon>Ecdysozoa</taxon>
        <taxon>Arthropoda</taxon>
        <taxon>Crustacea</taxon>
        <taxon>Multicrustacea</taxon>
        <taxon>Hexanauplia</taxon>
        <taxon>Copepoda</taxon>
        <taxon>Siphonostomatoida</taxon>
        <taxon>Caligidae</taxon>
        <taxon>Lepeophtheirus</taxon>
    </lineage>
</organism>